<dbReference type="PANTHER" id="PTHR43278:SF2">
    <property type="entry name" value="IRON-SULFUR FLAVOPROTEIN"/>
    <property type="match status" value="1"/>
</dbReference>
<evidence type="ECO:0000256" key="2">
    <source>
        <dbReference type="ARBA" id="ARBA00022643"/>
    </source>
</evidence>
<accession>A0AAW5KD89</accession>
<evidence type="ECO:0000259" key="3">
    <source>
        <dbReference type="Pfam" id="PF03358"/>
    </source>
</evidence>
<evidence type="ECO:0000313" key="5">
    <source>
        <dbReference type="Proteomes" id="UP001205063"/>
    </source>
</evidence>
<dbReference type="Proteomes" id="UP001205063">
    <property type="component" value="Unassembled WGS sequence"/>
</dbReference>
<protein>
    <submittedName>
        <fullName evidence="4">Flavodoxin family protein</fullName>
    </submittedName>
</protein>
<dbReference type="InterPro" id="IPR051796">
    <property type="entry name" value="ISF_SsuE-like"/>
</dbReference>
<keyword evidence="2" id="KW-0288">FMN</keyword>
<dbReference type="PANTHER" id="PTHR43278">
    <property type="entry name" value="NAD(P)H-DEPENDENT FMN-CONTAINING OXIDOREDUCTASE YWQN-RELATED"/>
    <property type="match status" value="1"/>
</dbReference>
<dbReference type="SUPFAM" id="SSF52218">
    <property type="entry name" value="Flavoproteins"/>
    <property type="match status" value="1"/>
</dbReference>
<gene>
    <name evidence="4" type="ORF">NE646_11425</name>
</gene>
<dbReference type="AlphaFoldDB" id="A0AAW5KD89"/>
<evidence type="ECO:0000256" key="1">
    <source>
        <dbReference type="ARBA" id="ARBA00022630"/>
    </source>
</evidence>
<dbReference type="InterPro" id="IPR029039">
    <property type="entry name" value="Flavoprotein-like_sf"/>
</dbReference>
<dbReference type="Gene3D" id="3.40.50.360">
    <property type="match status" value="1"/>
</dbReference>
<sequence length="224" mass="24940">MKIIALNGSPRKGWNTHQMLEAFLEGARAADAGTETELVHLFDLSYTGCRSCFACKRKGGPSYGRCAYPDGARELLAALAAADGIVCGSPIYFHDITAQLRGLLERLFFPFHSFRAGETTLAPKPLRSAMIYTMNVTEEEMRAAGYPQNLATTEGYFSYTFGHPPALLYACDTWEFSDYSLYEASIWDEAAKWRRRQEQFPRDLAAARAAGMEMVRAISIDHPA</sequence>
<feature type="domain" description="NADPH-dependent FMN reductase-like" evidence="3">
    <location>
        <begin position="1"/>
        <end position="124"/>
    </location>
</feature>
<evidence type="ECO:0000313" key="4">
    <source>
        <dbReference type="EMBL" id="MCQ4950273.1"/>
    </source>
</evidence>
<dbReference type="EMBL" id="JANGAB010000007">
    <property type="protein sequence ID" value="MCQ4950273.1"/>
    <property type="molecule type" value="Genomic_DNA"/>
</dbReference>
<dbReference type="Pfam" id="PF03358">
    <property type="entry name" value="FMN_red"/>
    <property type="match status" value="1"/>
</dbReference>
<proteinExistence type="predicted"/>
<organism evidence="4 5">
    <name type="scientific">Bittarella massiliensis</name>
    <name type="common">ex Durand et al. 2017</name>
    <dbReference type="NCBI Taxonomy" id="1720313"/>
    <lineage>
        <taxon>Bacteria</taxon>
        <taxon>Bacillati</taxon>
        <taxon>Bacillota</taxon>
        <taxon>Clostridia</taxon>
        <taxon>Eubacteriales</taxon>
        <taxon>Oscillospiraceae</taxon>
        <taxon>Bittarella (ex Durand et al. 2017)</taxon>
    </lineage>
</organism>
<reference evidence="4" key="1">
    <citation type="submission" date="2022-06" db="EMBL/GenBank/DDBJ databases">
        <title>Isolation of gut microbiota from human fecal samples.</title>
        <authorList>
            <person name="Pamer E.G."/>
            <person name="Barat B."/>
            <person name="Waligurski E."/>
            <person name="Medina S."/>
            <person name="Paddock L."/>
            <person name="Mostad J."/>
        </authorList>
    </citation>
    <scope>NUCLEOTIDE SEQUENCE</scope>
    <source>
        <strain evidence="4">DFI.7.96</strain>
    </source>
</reference>
<name>A0AAW5KD89_9FIRM</name>
<dbReference type="GO" id="GO:0016491">
    <property type="term" value="F:oxidoreductase activity"/>
    <property type="evidence" value="ECO:0007669"/>
    <property type="project" value="InterPro"/>
</dbReference>
<dbReference type="RefSeq" id="WP_256136566.1">
    <property type="nucleotide sequence ID" value="NZ_JANGAB010000007.1"/>
</dbReference>
<keyword evidence="1" id="KW-0285">Flavoprotein</keyword>
<comment type="caution">
    <text evidence="4">The sequence shown here is derived from an EMBL/GenBank/DDBJ whole genome shotgun (WGS) entry which is preliminary data.</text>
</comment>
<dbReference type="InterPro" id="IPR005025">
    <property type="entry name" value="FMN_Rdtase-like_dom"/>
</dbReference>